<dbReference type="InterPro" id="IPR003140">
    <property type="entry name" value="PLipase/COase/thioEstase"/>
</dbReference>
<dbReference type="Gene3D" id="3.40.50.1820">
    <property type="entry name" value="alpha/beta hydrolase"/>
    <property type="match status" value="1"/>
</dbReference>
<keyword evidence="1" id="KW-1133">Transmembrane helix</keyword>
<protein>
    <recommendedName>
        <fullName evidence="2">Phospholipase/carboxylesterase/thioesterase domain-containing protein</fullName>
    </recommendedName>
</protein>
<accession>A0A0C2N541</accession>
<dbReference type="SUPFAM" id="SSF53474">
    <property type="entry name" value="alpha/beta-Hydrolases"/>
    <property type="match status" value="1"/>
</dbReference>
<dbReference type="GO" id="GO:0016787">
    <property type="term" value="F:hydrolase activity"/>
    <property type="evidence" value="ECO:0007669"/>
    <property type="project" value="InterPro"/>
</dbReference>
<keyword evidence="1" id="KW-0472">Membrane</keyword>
<keyword evidence="1" id="KW-0812">Transmembrane</keyword>
<proteinExistence type="predicted"/>
<sequence>MDLESEVLLFLVVGSHVTNIWLTTLCRFYLFKDEFKMPNIKIFVGHGTHDNHVEMKHIEQSVEVFKVFGLEPQVHYYQDVTHVVTQEMLRDVESFITGVLATS</sequence>
<dbReference type="AlphaFoldDB" id="A0A0C2N541"/>
<organism evidence="3 4">
    <name type="scientific">Thelohanellus kitauei</name>
    <name type="common">Myxosporean</name>
    <dbReference type="NCBI Taxonomy" id="669202"/>
    <lineage>
        <taxon>Eukaryota</taxon>
        <taxon>Metazoa</taxon>
        <taxon>Cnidaria</taxon>
        <taxon>Myxozoa</taxon>
        <taxon>Myxosporea</taxon>
        <taxon>Bivalvulida</taxon>
        <taxon>Platysporina</taxon>
        <taxon>Myxobolidae</taxon>
        <taxon>Thelohanellus</taxon>
    </lineage>
</organism>
<dbReference type="Pfam" id="PF02230">
    <property type="entry name" value="Abhydrolase_2"/>
    <property type="match status" value="1"/>
</dbReference>
<reference evidence="3 4" key="1">
    <citation type="journal article" date="2014" name="Genome Biol. Evol.">
        <title>The genome of the myxosporean Thelohanellus kitauei shows adaptations to nutrient acquisition within its fish host.</title>
        <authorList>
            <person name="Yang Y."/>
            <person name="Xiong J."/>
            <person name="Zhou Z."/>
            <person name="Huo F."/>
            <person name="Miao W."/>
            <person name="Ran C."/>
            <person name="Liu Y."/>
            <person name="Zhang J."/>
            <person name="Feng J."/>
            <person name="Wang M."/>
            <person name="Wang M."/>
            <person name="Wang L."/>
            <person name="Yao B."/>
        </authorList>
    </citation>
    <scope>NUCLEOTIDE SEQUENCE [LARGE SCALE GENOMIC DNA]</scope>
    <source>
        <strain evidence="3">Wuqing</strain>
    </source>
</reference>
<evidence type="ECO:0000259" key="2">
    <source>
        <dbReference type="Pfam" id="PF02230"/>
    </source>
</evidence>
<dbReference type="EMBL" id="JWZT01001764">
    <property type="protein sequence ID" value="KII71450.1"/>
    <property type="molecule type" value="Genomic_DNA"/>
</dbReference>
<evidence type="ECO:0000313" key="4">
    <source>
        <dbReference type="Proteomes" id="UP000031668"/>
    </source>
</evidence>
<keyword evidence="4" id="KW-1185">Reference proteome</keyword>
<feature type="transmembrane region" description="Helical" evidence="1">
    <location>
        <begin position="6"/>
        <end position="30"/>
    </location>
</feature>
<comment type="caution">
    <text evidence="3">The sequence shown here is derived from an EMBL/GenBank/DDBJ whole genome shotgun (WGS) entry which is preliminary data.</text>
</comment>
<dbReference type="Proteomes" id="UP000031668">
    <property type="component" value="Unassembled WGS sequence"/>
</dbReference>
<gene>
    <name evidence="3" type="ORF">RF11_02968</name>
</gene>
<name>A0A0C2N541_THEKT</name>
<evidence type="ECO:0000256" key="1">
    <source>
        <dbReference type="SAM" id="Phobius"/>
    </source>
</evidence>
<feature type="domain" description="Phospholipase/carboxylesterase/thioesterase" evidence="2">
    <location>
        <begin position="34"/>
        <end position="97"/>
    </location>
</feature>
<dbReference type="OrthoDB" id="2418081at2759"/>
<evidence type="ECO:0000313" key="3">
    <source>
        <dbReference type="EMBL" id="KII71450.1"/>
    </source>
</evidence>
<dbReference type="InterPro" id="IPR029058">
    <property type="entry name" value="AB_hydrolase_fold"/>
</dbReference>